<dbReference type="GeneID" id="24809092"/>
<organism evidence="7 8">
    <name type="scientific">Methanosarcina vacuolata Z-761</name>
    <dbReference type="NCBI Taxonomy" id="1434123"/>
    <lineage>
        <taxon>Archaea</taxon>
        <taxon>Methanobacteriati</taxon>
        <taxon>Methanobacteriota</taxon>
        <taxon>Stenosarchaea group</taxon>
        <taxon>Methanomicrobia</taxon>
        <taxon>Methanosarcinales</taxon>
        <taxon>Methanosarcinaceae</taxon>
        <taxon>Methanosarcina</taxon>
    </lineage>
</organism>
<protein>
    <recommendedName>
        <fullName evidence="9">Type II toxin-antitoxin system HicA family toxin</fullName>
    </recommendedName>
</protein>
<dbReference type="EMBL" id="CP009520">
    <property type="protein sequence ID" value="AKB42977.1"/>
    <property type="molecule type" value="Genomic_DNA"/>
</dbReference>
<evidence type="ECO:0000256" key="6">
    <source>
        <dbReference type="ARBA" id="ARBA00023016"/>
    </source>
</evidence>
<evidence type="ECO:0008006" key="9">
    <source>
        <dbReference type="Google" id="ProtNLM"/>
    </source>
</evidence>
<name>A0A0E3Q1E4_9EURY</name>
<keyword evidence="6" id="KW-0346">Stress response</keyword>
<keyword evidence="1" id="KW-1277">Toxin-antitoxin system</keyword>
<proteinExistence type="predicted"/>
<keyword evidence="3" id="KW-0255">Endonuclease</keyword>
<dbReference type="RefSeq" id="WP_048118246.1">
    <property type="nucleotide sequence ID" value="NZ_CP009520.1"/>
</dbReference>
<reference evidence="7 8" key="1">
    <citation type="submission" date="2014-07" db="EMBL/GenBank/DDBJ databases">
        <title>Methanogenic archaea and the global carbon cycle.</title>
        <authorList>
            <person name="Henriksen J.R."/>
            <person name="Luke J."/>
            <person name="Reinhart S."/>
            <person name="Benedict M.N."/>
            <person name="Youngblut N.D."/>
            <person name="Metcalf M.E."/>
            <person name="Whitaker R.J."/>
            <person name="Metcalf W.W."/>
        </authorList>
    </citation>
    <scope>NUCLEOTIDE SEQUENCE [LARGE SCALE GENOMIC DNA]</scope>
    <source>
        <strain evidence="7 8">Z-761</strain>
    </source>
</reference>
<keyword evidence="8" id="KW-1185">Reference proteome</keyword>
<evidence type="ECO:0000256" key="4">
    <source>
        <dbReference type="ARBA" id="ARBA00022801"/>
    </source>
</evidence>
<dbReference type="HOGENOM" id="CLU_164851_9_0_2"/>
<dbReference type="PATRIC" id="fig|1434123.4.peg.812"/>
<evidence type="ECO:0000313" key="7">
    <source>
        <dbReference type="EMBL" id="AKB42977.1"/>
    </source>
</evidence>
<dbReference type="Gene3D" id="3.30.920.30">
    <property type="entry name" value="Hypothetical protein"/>
    <property type="match status" value="1"/>
</dbReference>
<evidence type="ECO:0000256" key="1">
    <source>
        <dbReference type="ARBA" id="ARBA00022649"/>
    </source>
</evidence>
<dbReference type="STRING" id="1434123.MSVAZ_0708"/>
<evidence type="ECO:0000256" key="2">
    <source>
        <dbReference type="ARBA" id="ARBA00022722"/>
    </source>
</evidence>
<dbReference type="GO" id="GO:0003729">
    <property type="term" value="F:mRNA binding"/>
    <property type="evidence" value="ECO:0007669"/>
    <property type="project" value="InterPro"/>
</dbReference>
<evidence type="ECO:0000256" key="5">
    <source>
        <dbReference type="ARBA" id="ARBA00022884"/>
    </source>
</evidence>
<evidence type="ECO:0000256" key="3">
    <source>
        <dbReference type="ARBA" id="ARBA00022759"/>
    </source>
</evidence>
<dbReference type="Proteomes" id="UP000033096">
    <property type="component" value="Chromosome"/>
</dbReference>
<dbReference type="GO" id="GO:0004519">
    <property type="term" value="F:endonuclease activity"/>
    <property type="evidence" value="ECO:0007669"/>
    <property type="project" value="UniProtKB-KW"/>
</dbReference>
<dbReference type="KEGG" id="mvc:MSVAZ_0708"/>
<evidence type="ECO:0000313" key="8">
    <source>
        <dbReference type="Proteomes" id="UP000033096"/>
    </source>
</evidence>
<dbReference type="InterPro" id="IPR012933">
    <property type="entry name" value="HicA_mRNA_interferase"/>
</dbReference>
<dbReference type="InterPro" id="IPR038570">
    <property type="entry name" value="HicA_sf"/>
</dbReference>
<keyword evidence="5" id="KW-0694">RNA-binding</keyword>
<gene>
    <name evidence="7" type="ORF">MSVAZ_0708</name>
</gene>
<keyword evidence="4" id="KW-0378">Hydrolase</keyword>
<dbReference type="SUPFAM" id="SSF54786">
    <property type="entry name" value="YcfA/nrd intein domain"/>
    <property type="match status" value="1"/>
</dbReference>
<sequence length="75" mass="8658">MSKLVPVDWRTFVKRLQELGFEGPYSGGKHPFMRKGDLVLTIPNPHKGAIGIDLLTRILKQARISREEWLEEEDL</sequence>
<dbReference type="Pfam" id="PF07927">
    <property type="entry name" value="HicA_toxin"/>
    <property type="match status" value="1"/>
</dbReference>
<keyword evidence="2" id="KW-0540">Nuclease</keyword>
<dbReference type="AlphaFoldDB" id="A0A0E3Q1E4"/>
<accession>A0A0E3Q1E4</accession>
<dbReference type="GO" id="GO:0016787">
    <property type="term" value="F:hydrolase activity"/>
    <property type="evidence" value="ECO:0007669"/>
    <property type="project" value="UniProtKB-KW"/>
</dbReference>